<dbReference type="Proteomes" id="UP001589693">
    <property type="component" value="Unassembled WGS sequence"/>
</dbReference>
<name>A0ABV6A692_9PSEU</name>
<sequence length="224" mass="22497">MPQEIAQTLDRGLQVLQLLGAEAGGLSATDVAARLGVHRSIAARLLATLLNRGFAARRGDGRYVLGTALVSLAGLVSADLVGAATPLLAEAAERLGLTAVLHVADGAESVALASIEPRHADFHVGIRPGSRAPLTVAASGLAILSGRPAVAGERAEVTEARRCGFAVTTGELLPGFTGIAAPVLVGGPVEASVGMIVPVSRASERSGMAREVVALAALVAAAVR</sequence>
<feature type="domain" description="IclR-ED" evidence="5">
    <location>
        <begin position="66"/>
        <end position="224"/>
    </location>
</feature>
<protein>
    <submittedName>
        <fullName evidence="6">IclR family transcriptional regulator</fullName>
    </submittedName>
</protein>
<dbReference type="InterPro" id="IPR036388">
    <property type="entry name" value="WH-like_DNA-bd_sf"/>
</dbReference>
<evidence type="ECO:0000256" key="1">
    <source>
        <dbReference type="ARBA" id="ARBA00023015"/>
    </source>
</evidence>
<dbReference type="InterPro" id="IPR014757">
    <property type="entry name" value="Tscrpt_reg_IclR_C"/>
</dbReference>
<keyword evidence="7" id="KW-1185">Reference proteome</keyword>
<dbReference type="PANTHER" id="PTHR30136">
    <property type="entry name" value="HELIX-TURN-HELIX TRANSCRIPTIONAL REGULATOR, ICLR FAMILY"/>
    <property type="match status" value="1"/>
</dbReference>
<accession>A0ABV6A692</accession>
<dbReference type="InterPro" id="IPR029016">
    <property type="entry name" value="GAF-like_dom_sf"/>
</dbReference>
<evidence type="ECO:0000313" key="7">
    <source>
        <dbReference type="Proteomes" id="UP001589693"/>
    </source>
</evidence>
<dbReference type="InterPro" id="IPR036390">
    <property type="entry name" value="WH_DNA-bd_sf"/>
</dbReference>
<dbReference type="PROSITE" id="PS51077">
    <property type="entry name" value="HTH_ICLR"/>
    <property type="match status" value="1"/>
</dbReference>
<evidence type="ECO:0000313" key="6">
    <source>
        <dbReference type="EMBL" id="MFB9908692.1"/>
    </source>
</evidence>
<organism evidence="6 7">
    <name type="scientific">Allokutzneria oryzae</name>
    <dbReference type="NCBI Taxonomy" id="1378989"/>
    <lineage>
        <taxon>Bacteria</taxon>
        <taxon>Bacillati</taxon>
        <taxon>Actinomycetota</taxon>
        <taxon>Actinomycetes</taxon>
        <taxon>Pseudonocardiales</taxon>
        <taxon>Pseudonocardiaceae</taxon>
        <taxon>Allokutzneria</taxon>
    </lineage>
</organism>
<evidence type="ECO:0000256" key="3">
    <source>
        <dbReference type="ARBA" id="ARBA00023163"/>
    </source>
</evidence>
<comment type="caution">
    <text evidence="6">The sequence shown here is derived from an EMBL/GenBank/DDBJ whole genome shotgun (WGS) entry which is preliminary data.</text>
</comment>
<keyword evidence="1" id="KW-0805">Transcription regulation</keyword>
<reference evidence="6 7" key="1">
    <citation type="submission" date="2024-09" db="EMBL/GenBank/DDBJ databases">
        <authorList>
            <person name="Sun Q."/>
            <person name="Mori K."/>
        </authorList>
    </citation>
    <scope>NUCLEOTIDE SEQUENCE [LARGE SCALE GENOMIC DNA]</scope>
    <source>
        <strain evidence="6 7">TBRC 7907</strain>
    </source>
</reference>
<dbReference type="Pfam" id="PF09339">
    <property type="entry name" value="HTH_IclR"/>
    <property type="match status" value="1"/>
</dbReference>
<evidence type="ECO:0000256" key="2">
    <source>
        <dbReference type="ARBA" id="ARBA00023125"/>
    </source>
</evidence>
<dbReference type="InterPro" id="IPR050707">
    <property type="entry name" value="HTH_MetabolicPath_Reg"/>
</dbReference>
<feature type="domain" description="HTH iclR-type" evidence="4">
    <location>
        <begin position="6"/>
        <end position="67"/>
    </location>
</feature>
<keyword evidence="2" id="KW-0238">DNA-binding</keyword>
<keyword evidence="3" id="KW-0804">Transcription</keyword>
<dbReference type="SMART" id="SM00346">
    <property type="entry name" value="HTH_ICLR"/>
    <property type="match status" value="1"/>
</dbReference>
<dbReference type="SUPFAM" id="SSF46785">
    <property type="entry name" value="Winged helix' DNA-binding domain"/>
    <property type="match status" value="1"/>
</dbReference>
<gene>
    <name evidence="6" type="ORF">ACFFQA_32550</name>
</gene>
<dbReference type="Gene3D" id="1.10.10.10">
    <property type="entry name" value="Winged helix-like DNA-binding domain superfamily/Winged helix DNA-binding domain"/>
    <property type="match status" value="1"/>
</dbReference>
<dbReference type="EMBL" id="JBHLZU010000027">
    <property type="protein sequence ID" value="MFB9908692.1"/>
    <property type="molecule type" value="Genomic_DNA"/>
</dbReference>
<dbReference type="RefSeq" id="WP_377860621.1">
    <property type="nucleotide sequence ID" value="NZ_JBHLZU010000027.1"/>
</dbReference>
<dbReference type="SUPFAM" id="SSF55781">
    <property type="entry name" value="GAF domain-like"/>
    <property type="match status" value="1"/>
</dbReference>
<evidence type="ECO:0000259" key="4">
    <source>
        <dbReference type="PROSITE" id="PS51077"/>
    </source>
</evidence>
<dbReference type="Gene3D" id="3.30.450.40">
    <property type="match status" value="2"/>
</dbReference>
<evidence type="ECO:0000259" key="5">
    <source>
        <dbReference type="PROSITE" id="PS51078"/>
    </source>
</evidence>
<dbReference type="PROSITE" id="PS51078">
    <property type="entry name" value="ICLR_ED"/>
    <property type="match status" value="1"/>
</dbReference>
<dbReference type="PANTHER" id="PTHR30136:SF24">
    <property type="entry name" value="HTH-TYPE TRANSCRIPTIONAL REPRESSOR ALLR"/>
    <property type="match status" value="1"/>
</dbReference>
<dbReference type="InterPro" id="IPR005471">
    <property type="entry name" value="Tscrpt_reg_IclR_N"/>
</dbReference>
<proteinExistence type="predicted"/>